<dbReference type="SMR" id="A2EWS9"/>
<organism evidence="2 3">
    <name type="scientific">Trichomonas vaginalis (strain ATCC PRA-98 / G3)</name>
    <dbReference type="NCBI Taxonomy" id="412133"/>
    <lineage>
        <taxon>Eukaryota</taxon>
        <taxon>Metamonada</taxon>
        <taxon>Parabasalia</taxon>
        <taxon>Trichomonadida</taxon>
        <taxon>Trichomonadidae</taxon>
        <taxon>Trichomonas</taxon>
    </lineage>
</organism>
<dbReference type="PANTHER" id="PTHR24182">
    <property type="entry name" value="ANKYRIN REPEAT AND SOCS BOX CONTAINING 4"/>
    <property type="match status" value="1"/>
</dbReference>
<reference evidence="2" key="2">
    <citation type="journal article" date="2007" name="Science">
        <title>Draft genome sequence of the sexually transmitted pathogen Trichomonas vaginalis.</title>
        <authorList>
            <person name="Carlton J.M."/>
            <person name="Hirt R.P."/>
            <person name="Silva J.C."/>
            <person name="Delcher A.L."/>
            <person name="Schatz M."/>
            <person name="Zhao Q."/>
            <person name="Wortman J.R."/>
            <person name="Bidwell S.L."/>
            <person name="Alsmark U.C.M."/>
            <person name="Besteiro S."/>
            <person name="Sicheritz-Ponten T."/>
            <person name="Noel C.J."/>
            <person name="Dacks J.B."/>
            <person name="Foster P.G."/>
            <person name="Simillion C."/>
            <person name="Van de Peer Y."/>
            <person name="Miranda-Saavedra D."/>
            <person name="Barton G.J."/>
            <person name="Westrop G.D."/>
            <person name="Mueller S."/>
            <person name="Dessi D."/>
            <person name="Fiori P.L."/>
            <person name="Ren Q."/>
            <person name="Paulsen I."/>
            <person name="Zhang H."/>
            <person name="Bastida-Corcuera F.D."/>
            <person name="Simoes-Barbosa A."/>
            <person name="Brown M.T."/>
            <person name="Hayes R.D."/>
            <person name="Mukherjee M."/>
            <person name="Okumura C.Y."/>
            <person name="Schneider R."/>
            <person name="Smith A.J."/>
            <person name="Vanacova S."/>
            <person name="Villalvazo M."/>
            <person name="Haas B.J."/>
            <person name="Pertea M."/>
            <person name="Feldblyum T.V."/>
            <person name="Utterback T.R."/>
            <person name="Shu C.L."/>
            <person name="Osoegawa K."/>
            <person name="de Jong P.J."/>
            <person name="Hrdy I."/>
            <person name="Horvathova L."/>
            <person name="Zubacova Z."/>
            <person name="Dolezal P."/>
            <person name="Malik S.B."/>
            <person name="Logsdon J.M. Jr."/>
            <person name="Henze K."/>
            <person name="Gupta A."/>
            <person name="Wang C.C."/>
            <person name="Dunne R.L."/>
            <person name="Upcroft J.A."/>
            <person name="Upcroft P."/>
            <person name="White O."/>
            <person name="Salzberg S.L."/>
            <person name="Tang P."/>
            <person name="Chiu C.-H."/>
            <person name="Lee Y.-S."/>
            <person name="Embley T.M."/>
            <person name="Coombs G.H."/>
            <person name="Mottram J.C."/>
            <person name="Tachezy J."/>
            <person name="Fraser-Liggett C.M."/>
            <person name="Johnson P.J."/>
        </authorList>
    </citation>
    <scope>NUCLEOTIDE SEQUENCE [LARGE SCALE GENOMIC DNA]</scope>
    <source>
        <strain evidence="2">G3</strain>
    </source>
</reference>
<sequence>MSYEYLNKYDDFINTYDMLYHLQPNHSIDEFFQQIQTILIEKYKVQVDQIIRNLVNACKWNYRSIDSYIKILNMLFTKYSQKTQDIKKIFRFGINNDMKYKSNDDEICVIESDANYDEIDLIIMNDQIDKFKEFLIGKSPEDIKIYTSDFSLDVLEACAYFGSVNIFIYLISELKYQITYECQQFAVIGRNTDIINECIKNQYIHNQSLEYAILSHNNDFIEDIIRKNLIDFKFFKDGHS</sequence>
<dbReference type="Pfam" id="PF11929">
    <property type="entry name" value="DUF3447"/>
    <property type="match status" value="1"/>
</dbReference>
<feature type="domain" description="DUF3447" evidence="1">
    <location>
        <begin position="176"/>
        <end position="231"/>
    </location>
</feature>
<evidence type="ECO:0000259" key="1">
    <source>
        <dbReference type="Pfam" id="PF11929"/>
    </source>
</evidence>
<evidence type="ECO:0000313" key="3">
    <source>
        <dbReference type="Proteomes" id="UP000001542"/>
    </source>
</evidence>
<name>A2EWS9_TRIV3</name>
<dbReference type="VEuPathDB" id="TrichDB:TVAGG3_0163750"/>
<evidence type="ECO:0000313" key="2">
    <source>
        <dbReference type="EMBL" id="EAY02909.1"/>
    </source>
</evidence>
<dbReference type="EMBL" id="DS113521">
    <property type="protein sequence ID" value="EAY02909.1"/>
    <property type="molecule type" value="Genomic_DNA"/>
</dbReference>
<dbReference type="PANTHER" id="PTHR24182:SF13">
    <property type="entry name" value="LD18443P"/>
    <property type="match status" value="1"/>
</dbReference>
<dbReference type="InParanoid" id="A2EWS9"/>
<proteinExistence type="predicted"/>
<protein>
    <recommendedName>
        <fullName evidence="1">DUF3447 domain-containing protein</fullName>
    </recommendedName>
</protein>
<accession>A2EWS9</accession>
<dbReference type="AlphaFoldDB" id="A2EWS9"/>
<dbReference type="SUPFAM" id="SSF48403">
    <property type="entry name" value="Ankyrin repeat"/>
    <property type="match status" value="1"/>
</dbReference>
<keyword evidence="3" id="KW-1185">Reference proteome</keyword>
<dbReference type="InterPro" id="IPR020683">
    <property type="entry name" value="DUF3447"/>
</dbReference>
<dbReference type="Proteomes" id="UP000001542">
    <property type="component" value="Unassembled WGS sequence"/>
</dbReference>
<dbReference type="InterPro" id="IPR036770">
    <property type="entry name" value="Ankyrin_rpt-contain_sf"/>
</dbReference>
<reference evidence="2" key="1">
    <citation type="submission" date="2006-10" db="EMBL/GenBank/DDBJ databases">
        <authorList>
            <person name="Amadeo P."/>
            <person name="Zhao Q."/>
            <person name="Wortman J."/>
            <person name="Fraser-Liggett C."/>
            <person name="Carlton J."/>
        </authorList>
    </citation>
    <scope>NUCLEOTIDE SEQUENCE</scope>
    <source>
        <strain evidence="2">G3</strain>
    </source>
</reference>
<gene>
    <name evidence="2" type="ORF">TVAG_169110</name>
</gene>
<dbReference type="VEuPathDB" id="TrichDB:TVAG_169110"/>